<dbReference type="Pfam" id="PF00288">
    <property type="entry name" value="GHMP_kinases_N"/>
    <property type="match status" value="1"/>
</dbReference>
<protein>
    <submittedName>
        <fullName evidence="6">L-threonine kinase</fullName>
        <ecNumber evidence="6">2.7.1.177</ecNumber>
    </submittedName>
</protein>
<evidence type="ECO:0000313" key="7">
    <source>
        <dbReference type="Proteomes" id="UP000050326"/>
    </source>
</evidence>
<accession>A0A0P8WS57</accession>
<dbReference type="PANTHER" id="PTHR43527:SF1">
    <property type="entry name" value="L-THREONINE KINASE"/>
    <property type="match status" value="1"/>
</dbReference>
<evidence type="ECO:0000256" key="2">
    <source>
        <dbReference type="ARBA" id="ARBA00022741"/>
    </source>
</evidence>
<dbReference type="InterPro" id="IPR006204">
    <property type="entry name" value="GHMP_kinase_N_dom"/>
</dbReference>
<dbReference type="PANTHER" id="PTHR43527">
    <property type="entry name" value="4-DIPHOSPHOCYTIDYL-2-C-METHYL-D-ERYTHRITOL KINASE, CHLOROPLASTIC"/>
    <property type="match status" value="1"/>
</dbReference>
<evidence type="ECO:0000313" key="6">
    <source>
        <dbReference type="EMBL" id="KPU45402.1"/>
    </source>
</evidence>
<dbReference type="GO" id="GO:0005524">
    <property type="term" value="F:ATP binding"/>
    <property type="evidence" value="ECO:0007669"/>
    <property type="project" value="UniProtKB-KW"/>
</dbReference>
<dbReference type="InterPro" id="IPR014721">
    <property type="entry name" value="Ribsml_uS5_D2-typ_fold_subgr"/>
</dbReference>
<dbReference type="SUPFAM" id="SSF54211">
    <property type="entry name" value="Ribosomal protein S5 domain 2-like"/>
    <property type="match status" value="1"/>
</dbReference>
<dbReference type="AlphaFoldDB" id="A0A0P8WS57"/>
<dbReference type="InterPro" id="IPR012363">
    <property type="entry name" value="PduX"/>
</dbReference>
<dbReference type="OrthoDB" id="4548147at2"/>
<evidence type="ECO:0000256" key="4">
    <source>
        <dbReference type="ARBA" id="ARBA00022840"/>
    </source>
</evidence>
<dbReference type="InterPro" id="IPR020568">
    <property type="entry name" value="Ribosomal_Su5_D2-typ_SF"/>
</dbReference>
<dbReference type="GO" id="GO:0016301">
    <property type="term" value="F:kinase activity"/>
    <property type="evidence" value="ECO:0007669"/>
    <property type="project" value="UniProtKB-KW"/>
</dbReference>
<dbReference type="Gene3D" id="3.30.230.10">
    <property type="match status" value="1"/>
</dbReference>
<keyword evidence="7" id="KW-1185">Reference proteome</keyword>
<organism evidence="6 7">
    <name type="scientific">Oxobacter pfennigii</name>
    <dbReference type="NCBI Taxonomy" id="36849"/>
    <lineage>
        <taxon>Bacteria</taxon>
        <taxon>Bacillati</taxon>
        <taxon>Bacillota</taxon>
        <taxon>Clostridia</taxon>
        <taxon>Eubacteriales</taxon>
        <taxon>Clostridiaceae</taxon>
        <taxon>Oxobacter</taxon>
    </lineage>
</organism>
<evidence type="ECO:0000256" key="3">
    <source>
        <dbReference type="ARBA" id="ARBA00022777"/>
    </source>
</evidence>
<feature type="domain" description="GHMP kinase N-terminal" evidence="5">
    <location>
        <begin position="58"/>
        <end position="122"/>
    </location>
</feature>
<dbReference type="STRING" id="36849.OXPF_06350"/>
<evidence type="ECO:0000259" key="5">
    <source>
        <dbReference type="Pfam" id="PF00288"/>
    </source>
</evidence>
<comment type="caution">
    <text evidence="6">The sequence shown here is derived from an EMBL/GenBank/DDBJ whole genome shotgun (WGS) entry which is preliminary data.</text>
</comment>
<gene>
    <name evidence="6" type="primary">pduX</name>
    <name evidence="6" type="ORF">OXPF_06350</name>
</gene>
<dbReference type="EMBL" id="LKET01000021">
    <property type="protein sequence ID" value="KPU45402.1"/>
    <property type="molecule type" value="Genomic_DNA"/>
</dbReference>
<evidence type="ECO:0000256" key="1">
    <source>
        <dbReference type="ARBA" id="ARBA00022679"/>
    </source>
</evidence>
<proteinExistence type="predicted"/>
<dbReference type="EC" id="2.7.1.177" evidence="6"/>
<dbReference type="PATRIC" id="fig|36849.3.peg.682"/>
<keyword evidence="4" id="KW-0067">ATP-binding</keyword>
<keyword evidence="2" id="KW-0547">Nucleotide-binding</keyword>
<reference evidence="6 7" key="1">
    <citation type="submission" date="2015-09" db="EMBL/GenBank/DDBJ databases">
        <title>Genome sequence of Oxobacter pfennigii DSM 3222.</title>
        <authorList>
            <person name="Poehlein A."/>
            <person name="Bengelsdorf F.R."/>
            <person name="Schiel-Bengelsdorf B."/>
            <person name="Duerre P."/>
            <person name="Daniel R."/>
        </authorList>
    </citation>
    <scope>NUCLEOTIDE SEQUENCE [LARGE SCALE GENOMIC DNA]</scope>
    <source>
        <strain evidence="6 7">DSM 3222</strain>
    </source>
</reference>
<dbReference type="PIRSF" id="PIRSF033887">
    <property type="entry name" value="PduX"/>
    <property type="match status" value="1"/>
</dbReference>
<keyword evidence="1 6" id="KW-0808">Transferase</keyword>
<name>A0A0P8WS57_9CLOT</name>
<dbReference type="Proteomes" id="UP000050326">
    <property type="component" value="Unassembled WGS sequence"/>
</dbReference>
<sequence length="291" mass="33320">MEAISLYPGSAGEIIQGKVDGRDILISCPVNMFTRVRVYECDNPEKRFQHIKSSTLLENMLNRWGYGHLNSTFDIEIESNIPLGKGFASSTADLCATYICLLKLFYRNFDIYEVLKEFLRIEPTDSIIFREMTMFDYKSGSFYKGVGEYIKFYILAFEGERTIDTVTFNKSKLPSLDDISDLYTKVQEGITNKNISLIAAASTESINRNLKRVSYDVLGHVDALKDITGGLGIIGAHSGDMLGIIYDDKKKLEFALQYRDSIKGYKSHVLETLRRNEYERNYDYIAVERKR</sequence>
<dbReference type="RefSeq" id="WP_054873754.1">
    <property type="nucleotide sequence ID" value="NZ_LKET01000021.1"/>
</dbReference>
<keyword evidence="3 6" id="KW-0418">Kinase</keyword>